<organism evidence="2 3">
    <name type="scientific">Symplocastrum torsivum CPER-KK1</name>
    <dbReference type="NCBI Taxonomy" id="450513"/>
    <lineage>
        <taxon>Bacteria</taxon>
        <taxon>Bacillati</taxon>
        <taxon>Cyanobacteriota</taxon>
        <taxon>Cyanophyceae</taxon>
        <taxon>Oscillatoriophycideae</taxon>
        <taxon>Oscillatoriales</taxon>
        <taxon>Microcoleaceae</taxon>
        <taxon>Symplocastrum</taxon>
    </lineage>
</organism>
<sequence>MESLEQMIAPENDIYQDDWTQRLKENPSDPLEDIRQEHEGFLSELEGLAVEAIATNDWSDVYDHINFNAPQLEVSTKSLSGSGADSSQTTEVNERKD</sequence>
<feature type="region of interest" description="Disordered" evidence="1">
    <location>
        <begin position="76"/>
        <end position="97"/>
    </location>
</feature>
<gene>
    <name evidence="2" type="ORF">KME25_25065</name>
</gene>
<protein>
    <submittedName>
        <fullName evidence="2">Uncharacterized protein</fullName>
    </submittedName>
</protein>
<feature type="compositionally biased region" description="Polar residues" evidence="1">
    <location>
        <begin position="76"/>
        <end position="91"/>
    </location>
</feature>
<reference evidence="2" key="2">
    <citation type="journal article" date="2022" name="Microbiol. Resour. Announc.">
        <title>Metagenome Sequencing to Explore Phylogenomics of Terrestrial Cyanobacteria.</title>
        <authorList>
            <person name="Ward R.D."/>
            <person name="Stajich J.E."/>
            <person name="Johansen J.R."/>
            <person name="Huntemann M."/>
            <person name="Clum A."/>
            <person name="Foster B."/>
            <person name="Foster B."/>
            <person name="Roux S."/>
            <person name="Palaniappan K."/>
            <person name="Varghese N."/>
            <person name="Mukherjee S."/>
            <person name="Reddy T.B.K."/>
            <person name="Daum C."/>
            <person name="Copeland A."/>
            <person name="Chen I.A."/>
            <person name="Ivanova N.N."/>
            <person name="Kyrpides N.C."/>
            <person name="Shapiro N."/>
            <person name="Eloe-Fadrosh E.A."/>
            <person name="Pietrasiak N."/>
        </authorList>
    </citation>
    <scope>NUCLEOTIDE SEQUENCE</scope>
    <source>
        <strain evidence="2">CPER-KK1</strain>
    </source>
</reference>
<reference evidence="2" key="1">
    <citation type="submission" date="2021-05" db="EMBL/GenBank/DDBJ databases">
        <authorList>
            <person name="Pietrasiak N."/>
            <person name="Ward R."/>
            <person name="Stajich J.E."/>
            <person name="Kurbessoian T."/>
        </authorList>
    </citation>
    <scope>NUCLEOTIDE SEQUENCE</scope>
    <source>
        <strain evidence="2">CPER-KK1</strain>
    </source>
</reference>
<comment type="caution">
    <text evidence="2">The sequence shown here is derived from an EMBL/GenBank/DDBJ whole genome shotgun (WGS) entry which is preliminary data.</text>
</comment>
<accession>A0A951PQX1</accession>
<dbReference type="Proteomes" id="UP000753908">
    <property type="component" value="Unassembled WGS sequence"/>
</dbReference>
<evidence type="ECO:0000313" key="3">
    <source>
        <dbReference type="Proteomes" id="UP000753908"/>
    </source>
</evidence>
<evidence type="ECO:0000256" key="1">
    <source>
        <dbReference type="SAM" id="MobiDB-lite"/>
    </source>
</evidence>
<name>A0A951PQX1_9CYAN</name>
<dbReference type="EMBL" id="JAHHIF010000046">
    <property type="protein sequence ID" value="MBW4547684.1"/>
    <property type="molecule type" value="Genomic_DNA"/>
</dbReference>
<evidence type="ECO:0000313" key="2">
    <source>
        <dbReference type="EMBL" id="MBW4547684.1"/>
    </source>
</evidence>
<dbReference type="AlphaFoldDB" id="A0A951PQX1"/>
<proteinExistence type="predicted"/>